<protein>
    <submittedName>
        <fullName evidence="1">Uncharacterized protein</fullName>
    </submittedName>
</protein>
<accession>A0AAD3SDI2</accession>
<reference evidence="1" key="1">
    <citation type="submission" date="2023-05" db="EMBL/GenBank/DDBJ databases">
        <title>Nepenthes gracilis genome sequencing.</title>
        <authorList>
            <person name="Fukushima K."/>
        </authorList>
    </citation>
    <scope>NUCLEOTIDE SEQUENCE</scope>
    <source>
        <strain evidence="1">SING2019-196</strain>
    </source>
</reference>
<gene>
    <name evidence="1" type="ORF">Nepgr_010482</name>
</gene>
<sequence>MGRDGDDLVVSLVSEAQFVAGQHHEPEDNTVRVPDFPLLMEDIAEMLFAPGSQFVPKIEHDMILVESCTQGK</sequence>
<comment type="caution">
    <text evidence="1">The sequence shown here is derived from an EMBL/GenBank/DDBJ whole genome shotgun (WGS) entry which is preliminary data.</text>
</comment>
<dbReference type="AlphaFoldDB" id="A0AAD3SDI2"/>
<evidence type="ECO:0000313" key="1">
    <source>
        <dbReference type="EMBL" id="GMH08642.1"/>
    </source>
</evidence>
<organism evidence="1 2">
    <name type="scientific">Nepenthes gracilis</name>
    <name type="common">Slender pitcher plant</name>
    <dbReference type="NCBI Taxonomy" id="150966"/>
    <lineage>
        <taxon>Eukaryota</taxon>
        <taxon>Viridiplantae</taxon>
        <taxon>Streptophyta</taxon>
        <taxon>Embryophyta</taxon>
        <taxon>Tracheophyta</taxon>
        <taxon>Spermatophyta</taxon>
        <taxon>Magnoliopsida</taxon>
        <taxon>eudicotyledons</taxon>
        <taxon>Gunneridae</taxon>
        <taxon>Pentapetalae</taxon>
        <taxon>Caryophyllales</taxon>
        <taxon>Nepenthaceae</taxon>
        <taxon>Nepenthes</taxon>
    </lineage>
</organism>
<dbReference type="Proteomes" id="UP001279734">
    <property type="component" value="Unassembled WGS sequence"/>
</dbReference>
<evidence type="ECO:0000313" key="2">
    <source>
        <dbReference type="Proteomes" id="UP001279734"/>
    </source>
</evidence>
<dbReference type="EMBL" id="BSYO01000008">
    <property type="protein sequence ID" value="GMH08642.1"/>
    <property type="molecule type" value="Genomic_DNA"/>
</dbReference>
<proteinExistence type="predicted"/>
<keyword evidence="2" id="KW-1185">Reference proteome</keyword>
<name>A0AAD3SDI2_NEPGR</name>